<evidence type="ECO:0000313" key="3">
    <source>
        <dbReference type="Proteomes" id="UP000035932"/>
    </source>
</evidence>
<dbReference type="EMBL" id="LFML01000007">
    <property type="protein sequence ID" value="KMO99516.1"/>
    <property type="molecule type" value="Genomic_DNA"/>
</dbReference>
<evidence type="ECO:0000256" key="1">
    <source>
        <dbReference type="SAM" id="MobiDB-lite"/>
    </source>
</evidence>
<reference evidence="2 3" key="1">
    <citation type="submission" date="2015-06" db="EMBL/GenBank/DDBJ databases">
        <title>Recapitulation of the evolution of biosynthetic gene clusters reveals hidden chemical diversity on bacterial genomes.</title>
        <authorList>
            <person name="Cruz-Morales P."/>
            <person name="Martinez-Guerrero C."/>
            <person name="Morales-Escalante M.A."/>
            <person name="Yanez-Guerra L.A."/>
            <person name="Kopp J.F."/>
            <person name="Feldmann J."/>
            <person name="Ramos-Aboites H.E."/>
            <person name="Barona-Gomez F."/>
        </authorList>
    </citation>
    <scope>NUCLEOTIDE SEQUENCE [LARGE SCALE GENOMIC DNA]</scope>
    <source>
        <strain evidence="2 3">ATCC 31245</strain>
    </source>
</reference>
<feature type="compositionally biased region" description="Low complexity" evidence="1">
    <location>
        <begin position="99"/>
        <end position="155"/>
    </location>
</feature>
<feature type="region of interest" description="Disordered" evidence="1">
    <location>
        <begin position="1"/>
        <end position="182"/>
    </location>
</feature>
<keyword evidence="3" id="KW-1185">Reference proteome</keyword>
<comment type="caution">
    <text evidence="2">The sequence shown here is derived from an EMBL/GenBank/DDBJ whole genome shotgun (WGS) entry which is preliminary data.</text>
</comment>
<evidence type="ECO:0000313" key="2">
    <source>
        <dbReference type="EMBL" id="KMO99516.1"/>
    </source>
</evidence>
<dbReference type="AlphaFoldDB" id="A0A0J7AQM6"/>
<accession>A0A0J7AQM6</accession>
<organism evidence="2 3">
    <name type="scientific">Streptomyces roseus</name>
    <dbReference type="NCBI Taxonomy" id="66430"/>
    <lineage>
        <taxon>Bacteria</taxon>
        <taxon>Bacillati</taxon>
        <taxon>Actinomycetota</taxon>
        <taxon>Actinomycetes</taxon>
        <taxon>Kitasatosporales</taxon>
        <taxon>Streptomycetaceae</taxon>
        <taxon>Streptomyces</taxon>
    </lineage>
</organism>
<dbReference type="OrthoDB" id="4338754at2"/>
<name>A0A0J7AQM6_9ACTN</name>
<gene>
    <name evidence="2" type="ORF">ACS04_01745</name>
</gene>
<sequence length="182" mass="17837">MPTAAATTGSTTVSVASGAASPAPRYAAWESSSPAAARTTIAARSGHIEPSAPGAKARPSAVSATDFVNTEAMPKDVPAATASSTLRGTGRSARCIRCAAAVSAATPAPVPISSRPRSPPDSGRSAPPAPPVSASSPASPTVASTAPRQAAAPARRCTKRAAIGRANTMVSAPSGWTRLSGP</sequence>
<protein>
    <submittedName>
        <fullName evidence="2">Uncharacterized protein</fullName>
    </submittedName>
</protein>
<dbReference type="Proteomes" id="UP000035932">
    <property type="component" value="Unassembled WGS sequence"/>
</dbReference>
<proteinExistence type="predicted"/>
<feature type="compositionally biased region" description="Low complexity" evidence="1">
    <location>
        <begin position="1"/>
        <end position="23"/>
    </location>
</feature>